<dbReference type="Proteomes" id="UP000095210">
    <property type="component" value="Chromosome"/>
</dbReference>
<evidence type="ECO:0000259" key="2">
    <source>
        <dbReference type="Pfam" id="PF21946"/>
    </source>
</evidence>
<dbReference type="AlphaFoldDB" id="A0AAC9HU08"/>
<reference evidence="4" key="1">
    <citation type="submission" date="2016-03" db="EMBL/GenBank/DDBJ databases">
        <title>Complete genome sequence of the type strain Actinoalloteichus hymeniacidonis DSM 45092.</title>
        <authorList>
            <person name="Schaffert L."/>
            <person name="Albersmeier A."/>
            <person name="Winkler A."/>
            <person name="Kalinowski J."/>
            <person name="Zotchev S."/>
            <person name="Ruckert C."/>
        </authorList>
    </citation>
    <scope>NUCLEOTIDE SEQUENCE [LARGE SCALE GENOMIC DNA]</scope>
    <source>
        <strain evidence="4">HPA177(T) (DSM 45092(T))</strain>
    </source>
</reference>
<protein>
    <submittedName>
        <fullName evidence="3">DUF3153 family protein</fullName>
    </submittedName>
</protein>
<dbReference type="KEGG" id="ahm:TL08_21545"/>
<organism evidence="3 4">
    <name type="scientific">Actinoalloteichus hymeniacidonis</name>
    <dbReference type="NCBI Taxonomy" id="340345"/>
    <lineage>
        <taxon>Bacteria</taxon>
        <taxon>Bacillati</taxon>
        <taxon>Actinomycetota</taxon>
        <taxon>Actinomycetes</taxon>
        <taxon>Pseudonocardiales</taxon>
        <taxon>Pseudonocardiaceae</taxon>
        <taxon>Actinoalloteichus</taxon>
    </lineage>
</organism>
<dbReference type="Pfam" id="PF21946">
    <property type="entry name" value="LppM"/>
    <property type="match status" value="1"/>
</dbReference>
<gene>
    <name evidence="3" type="ORF">TL08_21545</name>
</gene>
<feature type="transmembrane region" description="Helical" evidence="1">
    <location>
        <begin position="190"/>
        <end position="213"/>
    </location>
</feature>
<dbReference type="RefSeq" id="WP_069851558.1">
    <property type="nucleotide sequence ID" value="NZ_CP014859.1"/>
</dbReference>
<evidence type="ECO:0000256" key="1">
    <source>
        <dbReference type="SAM" id="Phobius"/>
    </source>
</evidence>
<evidence type="ECO:0000313" key="3">
    <source>
        <dbReference type="EMBL" id="AOS65096.1"/>
    </source>
</evidence>
<name>A0AAC9HU08_9PSEU</name>
<evidence type="ECO:0000313" key="4">
    <source>
        <dbReference type="Proteomes" id="UP000095210"/>
    </source>
</evidence>
<keyword evidence="1" id="KW-0472">Membrane</keyword>
<feature type="domain" description="LppM" evidence="2">
    <location>
        <begin position="33"/>
        <end position="182"/>
    </location>
</feature>
<keyword evidence="1" id="KW-1133">Transmembrane helix</keyword>
<keyword evidence="4" id="KW-1185">Reference proteome</keyword>
<sequence length="227" mass="24785">MATQLEVPRSRRRVPALALVLSFVALSLCGCLRLDLTMDINDQDRVSGRFVIAATPSRPDDMGPVVQVPPGMDQLVAVEPYDEDGYVGTLLTFQNLTFEQLQELTSTGPDPTRYRVSLRQIGENLSFNTTMDLSKVREENADIKIAITFPAEVHNTNGRVEGKTVTWRPRVGELNTLRASLQHGGAGDTWLLGSLIVGGLTGGASVAVGALALRSHRFSRRLVQRDS</sequence>
<dbReference type="EMBL" id="CP014859">
    <property type="protein sequence ID" value="AOS65096.1"/>
    <property type="molecule type" value="Genomic_DNA"/>
</dbReference>
<keyword evidence="1" id="KW-0812">Transmembrane</keyword>
<accession>A0AAC9HU08</accession>
<proteinExistence type="predicted"/>
<dbReference type="InterPro" id="IPR053807">
    <property type="entry name" value="LppM"/>
</dbReference>